<organism evidence="1 2">
    <name type="scientific">Oopsacas minuta</name>
    <dbReference type="NCBI Taxonomy" id="111878"/>
    <lineage>
        <taxon>Eukaryota</taxon>
        <taxon>Metazoa</taxon>
        <taxon>Porifera</taxon>
        <taxon>Hexactinellida</taxon>
        <taxon>Hexasterophora</taxon>
        <taxon>Lyssacinosida</taxon>
        <taxon>Leucopsacidae</taxon>
        <taxon>Oopsacas</taxon>
    </lineage>
</organism>
<protein>
    <submittedName>
        <fullName evidence="1">Uncharacterized protein</fullName>
    </submittedName>
</protein>
<gene>
    <name evidence="1" type="ORF">LOD99_1279</name>
</gene>
<proteinExistence type="predicted"/>
<dbReference type="InterPro" id="IPR016024">
    <property type="entry name" value="ARM-type_fold"/>
</dbReference>
<evidence type="ECO:0000313" key="1">
    <source>
        <dbReference type="EMBL" id="KAI6656483.1"/>
    </source>
</evidence>
<comment type="caution">
    <text evidence="1">The sequence shown here is derived from an EMBL/GenBank/DDBJ whole genome shotgun (WGS) entry which is preliminary data.</text>
</comment>
<dbReference type="SUPFAM" id="SSF48371">
    <property type="entry name" value="ARM repeat"/>
    <property type="match status" value="1"/>
</dbReference>
<dbReference type="Gene3D" id="1.25.10.10">
    <property type="entry name" value="Leucine-rich Repeat Variant"/>
    <property type="match status" value="1"/>
</dbReference>
<dbReference type="EMBL" id="JAKMXF010000144">
    <property type="protein sequence ID" value="KAI6656483.1"/>
    <property type="molecule type" value="Genomic_DNA"/>
</dbReference>
<name>A0AAV7K6X8_9METZ</name>
<keyword evidence="2" id="KW-1185">Reference proteome</keyword>
<accession>A0AAV7K6X8</accession>
<dbReference type="InterPro" id="IPR011989">
    <property type="entry name" value="ARM-like"/>
</dbReference>
<dbReference type="Proteomes" id="UP001165289">
    <property type="component" value="Unassembled WGS sequence"/>
</dbReference>
<evidence type="ECO:0000313" key="2">
    <source>
        <dbReference type="Proteomes" id="UP001165289"/>
    </source>
</evidence>
<sequence length="231" mass="26284">MTTCTKSESASEKNTKKVSEITLNFTEEINKLNVCFEDKNIPNILVQLRVLMKHVNSKPNVRSFRDLQGLKLLVTILIYYTRDYVIQSHMEHSQLISLIVGILGNCCIQSNLVQSSILSNDTLKCLINILSDGEIENRGKLWSDVVKLLFVLKVHKPHHIELLCELGLVEMLLGAFNREDNKSIMSVIKLFTGLTHSLHICVRMIDTSGITILLEYSHRIEEDSTIIEVSY</sequence>
<dbReference type="AlphaFoldDB" id="A0AAV7K6X8"/>
<reference evidence="1 2" key="1">
    <citation type="journal article" date="2023" name="BMC Biol.">
        <title>The compact genome of the sponge Oopsacas minuta (Hexactinellida) is lacking key metazoan core genes.</title>
        <authorList>
            <person name="Santini S."/>
            <person name="Schenkelaars Q."/>
            <person name="Jourda C."/>
            <person name="Duchesne M."/>
            <person name="Belahbib H."/>
            <person name="Rocher C."/>
            <person name="Selva M."/>
            <person name="Riesgo A."/>
            <person name="Vervoort M."/>
            <person name="Leys S.P."/>
            <person name="Kodjabachian L."/>
            <person name="Le Bivic A."/>
            <person name="Borchiellini C."/>
            <person name="Claverie J.M."/>
            <person name="Renard E."/>
        </authorList>
    </citation>
    <scope>NUCLEOTIDE SEQUENCE [LARGE SCALE GENOMIC DNA]</scope>
    <source>
        <strain evidence="1">SPO-2</strain>
    </source>
</reference>